<dbReference type="InterPro" id="IPR015943">
    <property type="entry name" value="WD40/YVTN_repeat-like_dom_sf"/>
</dbReference>
<dbReference type="NCBIfam" id="NF045728">
    <property type="entry name" value="glycosyl_F510_1955"/>
    <property type="match status" value="1"/>
</dbReference>
<evidence type="ECO:0000313" key="3">
    <source>
        <dbReference type="Proteomes" id="UP000319094"/>
    </source>
</evidence>
<feature type="signal peptide" evidence="1">
    <location>
        <begin position="1"/>
        <end position="22"/>
    </location>
</feature>
<protein>
    <recommendedName>
        <fullName evidence="4">BNR/Asp-box repeat protein</fullName>
    </recommendedName>
</protein>
<proteinExistence type="predicted"/>
<name>A0A542Y4L8_9MICO</name>
<sequence>MKTRIPLIIAAFAAALTLTACAPNAPSGNASAGTSAPGAAGTASLADLEHVHAVTGAPDSDNLLLATHQGIYTLSATGDLTGPIGGNRFDAMGFATLGTDLVASGHPGPDTPAELGSPNLGIIQSDDAGASWKPVALTGVEDFHVLTAGEDGVLYGVGSSRPNIVVSADGGRTWADRAALPVADLALSGGVLYATTEQGLQRSADGGATFEAVPDSPALALIEALPGGQLAGIASDGVLWRGGSDAGWEQLGTVAGRPQALGTSGERVIVLDDRGVVEYAGGETKVIL</sequence>
<keyword evidence="1" id="KW-0732">Signal</keyword>
<dbReference type="SUPFAM" id="SSF110296">
    <property type="entry name" value="Oligoxyloglucan reducing end-specific cellobiohydrolase"/>
    <property type="match status" value="1"/>
</dbReference>
<dbReference type="EMBL" id="VFON01000001">
    <property type="protein sequence ID" value="TQL43012.1"/>
    <property type="molecule type" value="Genomic_DNA"/>
</dbReference>
<dbReference type="Gene3D" id="2.130.10.10">
    <property type="entry name" value="YVTN repeat-like/Quinoprotein amine dehydrogenase"/>
    <property type="match status" value="1"/>
</dbReference>
<feature type="chain" id="PRO_5038334416" description="BNR/Asp-box repeat protein" evidence="1">
    <location>
        <begin position="23"/>
        <end position="288"/>
    </location>
</feature>
<dbReference type="Proteomes" id="UP000319094">
    <property type="component" value="Unassembled WGS sequence"/>
</dbReference>
<evidence type="ECO:0000256" key="1">
    <source>
        <dbReference type="SAM" id="SignalP"/>
    </source>
</evidence>
<evidence type="ECO:0008006" key="4">
    <source>
        <dbReference type="Google" id="ProtNLM"/>
    </source>
</evidence>
<dbReference type="CDD" id="cd15482">
    <property type="entry name" value="Sialidase_non-viral"/>
    <property type="match status" value="1"/>
</dbReference>
<gene>
    <name evidence="2" type="ORF">FB468_1024</name>
</gene>
<reference evidence="2 3" key="1">
    <citation type="submission" date="2019-06" db="EMBL/GenBank/DDBJ databases">
        <title>Sequencing the genomes of 1000 actinobacteria strains.</title>
        <authorList>
            <person name="Klenk H.-P."/>
        </authorList>
    </citation>
    <scope>NUCLEOTIDE SEQUENCE [LARGE SCALE GENOMIC DNA]</scope>
    <source>
        <strain evidence="2 3">DSM 8803</strain>
    </source>
</reference>
<organism evidence="2 3">
    <name type="scientific">Leucobacter komagatae</name>
    <dbReference type="NCBI Taxonomy" id="55969"/>
    <lineage>
        <taxon>Bacteria</taxon>
        <taxon>Bacillati</taxon>
        <taxon>Actinomycetota</taxon>
        <taxon>Actinomycetes</taxon>
        <taxon>Micrococcales</taxon>
        <taxon>Microbacteriaceae</taxon>
        <taxon>Leucobacter</taxon>
    </lineage>
</organism>
<evidence type="ECO:0000313" key="2">
    <source>
        <dbReference type="EMBL" id="TQL43012.1"/>
    </source>
</evidence>
<dbReference type="RefSeq" id="WP_141886385.1">
    <property type="nucleotide sequence ID" value="NZ_BAAAUY010000005.1"/>
</dbReference>
<dbReference type="PROSITE" id="PS51257">
    <property type="entry name" value="PROKAR_LIPOPROTEIN"/>
    <property type="match status" value="1"/>
</dbReference>
<dbReference type="InterPro" id="IPR054817">
    <property type="entry name" value="Glycosyl_F510_1955-like"/>
</dbReference>
<accession>A0A542Y4L8</accession>
<dbReference type="AlphaFoldDB" id="A0A542Y4L8"/>
<keyword evidence="3" id="KW-1185">Reference proteome</keyword>
<comment type="caution">
    <text evidence="2">The sequence shown here is derived from an EMBL/GenBank/DDBJ whole genome shotgun (WGS) entry which is preliminary data.</text>
</comment>
<dbReference type="OrthoDB" id="9764804at2"/>